<gene>
    <name evidence="1" type="ORF">CTOB1V02_LOCUS12190</name>
</gene>
<accession>A0A7R8WM86</accession>
<protein>
    <submittedName>
        <fullName evidence="1">Uncharacterized protein</fullName>
    </submittedName>
</protein>
<reference evidence="1" key="1">
    <citation type="submission" date="2020-11" db="EMBL/GenBank/DDBJ databases">
        <authorList>
            <person name="Tran Van P."/>
        </authorList>
    </citation>
    <scope>NUCLEOTIDE SEQUENCE</scope>
</reference>
<dbReference type="AlphaFoldDB" id="A0A7R8WM86"/>
<evidence type="ECO:0000313" key="1">
    <source>
        <dbReference type="EMBL" id="CAD7234374.1"/>
    </source>
</evidence>
<sequence>MQEMKISLETVLVSLWIPGLLSLELIKFQTFQKFQGLACNTTAGQAISGLSTTRCLAKAVKNFCWSVQTIPACECCDSIKTNGSSFVYAPADRKEGEQCLQDSQCPETSQCVPGICSR</sequence>
<proteinExistence type="predicted"/>
<organism evidence="1">
    <name type="scientific">Cyprideis torosa</name>
    <dbReference type="NCBI Taxonomy" id="163714"/>
    <lineage>
        <taxon>Eukaryota</taxon>
        <taxon>Metazoa</taxon>
        <taxon>Ecdysozoa</taxon>
        <taxon>Arthropoda</taxon>
        <taxon>Crustacea</taxon>
        <taxon>Oligostraca</taxon>
        <taxon>Ostracoda</taxon>
        <taxon>Podocopa</taxon>
        <taxon>Podocopida</taxon>
        <taxon>Cytherocopina</taxon>
        <taxon>Cytheroidea</taxon>
        <taxon>Cytherideidae</taxon>
        <taxon>Cyprideis</taxon>
    </lineage>
</organism>
<name>A0A7R8WM86_9CRUS</name>
<dbReference type="EMBL" id="OB668481">
    <property type="protein sequence ID" value="CAD7234374.1"/>
    <property type="molecule type" value="Genomic_DNA"/>
</dbReference>